<feature type="transmembrane region" description="Helical" evidence="1">
    <location>
        <begin position="12"/>
        <end position="31"/>
    </location>
</feature>
<keyword evidence="3" id="KW-1185">Reference proteome</keyword>
<accession>A0ABX0GX53</accession>
<name>A0ABX0GX53_9ACTN</name>
<evidence type="ECO:0000313" key="3">
    <source>
        <dbReference type="Proteomes" id="UP000800981"/>
    </source>
</evidence>
<reference evidence="2 3" key="1">
    <citation type="submission" date="2020-03" db="EMBL/GenBank/DDBJ databases">
        <title>Two novel Motilibacter sp.</title>
        <authorList>
            <person name="Liu S."/>
        </authorList>
    </citation>
    <scope>NUCLEOTIDE SEQUENCE [LARGE SCALE GENOMIC DNA]</scope>
    <source>
        <strain evidence="2 3">E257</strain>
    </source>
</reference>
<evidence type="ECO:0000256" key="1">
    <source>
        <dbReference type="SAM" id="Phobius"/>
    </source>
</evidence>
<dbReference type="RefSeq" id="WP_166284053.1">
    <property type="nucleotide sequence ID" value="NZ_JAANNP010000036.1"/>
</dbReference>
<protein>
    <submittedName>
        <fullName evidence="2">DUF3180 domain-containing protein</fullName>
    </submittedName>
</protein>
<feature type="transmembrane region" description="Helical" evidence="1">
    <location>
        <begin position="92"/>
        <end position="116"/>
    </location>
</feature>
<proteinExistence type="predicted"/>
<keyword evidence="1" id="KW-0472">Membrane</keyword>
<dbReference type="InterPro" id="IPR021517">
    <property type="entry name" value="DUF3180"/>
</dbReference>
<feature type="transmembrane region" description="Helical" evidence="1">
    <location>
        <begin position="51"/>
        <end position="71"/>
    </location>
</feature>
<dbReference type="EMBL" id="JAANNP010000036">
    <property type="protein sequence ID" value="NHC15553.1"/>
    <property type="molecule type" value="Genomic_DNA"/>
</dbReference>
<dbReference type="Pfam" id="PF11377">
    <property type="entry name" value="DUF3180"/>
    <property type="match status" value="1"/>
</dbReference>
<keyword evidence="1" id="KW-0812">Transmembrane</keyword>
<dbReference type="Proteomes" id="UP000800981">
    <property type="component" value="Unassembled WGS sequence"/>
</dbReference>
<sequence length="166" mass="17513">MSDPRPSIRPTSIAWLVAAVLVCAAAVWTLLQVLEARGTDVFAQQWLEIPWTLPTGLLLVALGLGVTALAWRRRLAGAPRSRPVDPLAAARLVGLAKASSHVGAVLAGAYAGYAVYLVPDADMWGDRLWAAAFATGASVLVVVAGLLLERVLRVPEKDDRATSGSH</sequence>
<gene>
    <name evidence="2" type="ORF">G9H71_17370</name>
</gene>
<keyword evidence="1" id="KW-1133">Transmembrane helix</keyword>
<comment type="caution">
    <text evidence="2">The sequence shown here is derived from an EMBL/GenBank/DDBJ whole genome shotgun (WGS) entry which is preliminary data.</text>
</comment>
<organism evidence="2 3">
    <name type="scientific">Motilibacter deserti</name>
    <dbReference type="NCBI Taxonomy" id="2714956"/>
    <lineage>
        <taxon>Bacteria</taxon>
        <taxon>Bacillati</taxon>
        <taxon>Actinomycetota</taxon>
        <taxon>Actinomycetes</taxon>
        <taxon>Motilibacterales</taxon>
        <taxon>Motilibacteraceae</taxon>
        <taxon>Motilibacter</taxon>
    </lineage>
</organism>
<feature type="transmembrane region" description="Helical" evidence="1">
    <location>
        <begin position="128"/>
        <end position="148"/>
    </location>
</feature>
<evidence type="ECO:0000313" key="2">
    <source>
        <dbReference type="EMBL" id="NHC15553.1"/>
    </source>
</evidence>